<dbReference type="Proteomes" id="UP000790787">
    <property type="component" value="Chromosome 2"/>
</dbReference>
<evidence type="ECO:0000313" key="1">
    <source>
        <dbReference type="Proteomes" id="UP000790787"/>
    </source>
</evidence>
<organism evidence="1 2">
    <name type="scientific">Nicotiana tabacum</name>
    <name type="common">Common tobacco</name>
    <dbReference type="NCBI Taxonomy" id="4097"/>
    <lineage>
        <taxon>Eukaryota</taxon>
        <taxon>Viridiplantae</taxon>
        <taxon>Streptophyta</taxon>
        <taxon>Embryophyta</taxon>
        <taxon>Tracheophyta</taxon>
        <taxon>Spermatophyta</taxon>
        <taxon>Magnoliopsida</taxon>
        <taxon>eudicotyledons</taxon>
        <taxon>Gunneridae</taxon>
        <taxon>Pentapetalae</taxon>
        <taxon>asterids</taxon>
        <taxon>lamiids</taxon>
        <taxon>Solanales</taxon>
        <taxon>Solanaceae</taxon>
        <taxon>Nicotianoideae</taxon>
        <taxon>Nicotianeae</taxon>
        <taxon>Nicotiana</taxon>
    </lineage>
</organism>
<gene>
    <name evidence="2" type="primary">LOC142166795</name>
</gene>
<evidence type="ECO:0000313" key="2">
    <source>
        <dbReference type="RefSeq" id="XP_075082240.1"/>
    </source>
</evidence>
<sequence>MRSDPSKRNPDFWCEFHNDHGHRTADCRLLQGEVKHLLKQGYLTDMFSEKGRQSYMKNRQEPPKPPSPKRTVNIITGEYEVNGVTYTSAKKTSKVTVTHGKRVRQDLDGDNITFDDEDVDSLMIPHNDALVISLPVHDTNVKRVLIHPGSSVNIILLWVVNEIQDNDKVIPKARTLSGFNNSSVITKGEVLLTTFAEGVVKDTMFQQLQNLVEDIGANTSTKGIPGQTDVDLRPDSIQEPEENENIKTTAEELEAIVLFTHWPDRKVYVGAKLSPEVKGKTMEVYIGDMLVKLAQEGDHFQHLLDTFEILRKYNMKLNPEKCAFGMASDQSYRGNTGYTHEKKRSAEINRKNSSPGENQFEWTNECQQALKDLKSYLSNPPLLAKPKHGERLLIYLVVSEVAVLADFVEDFSTNLVPDAENELQVLTGSNSGIWTLFTDSSSNVKGAGLGIVLIPPSGEVIRQAIKCYPITNNEAEYEAVIAGLELARELGIEQIVIKSNSQLVVNQMQGTYVARETQMQQYLEKVRELLRQFQSWKAVQIPREENAENAIVIHLFHSALDQDKSEVNFNNLTWDWRNEFVNFLQYGILPEDKKKSQLFHQKDVWYCLVRGNLY</sequence>
<reference evidence="1" key="1">
    <citation type="journal article" date="2014" name="Nat. Commun.">
        <title>The tobacco genome sequence and its comparison with those of tomato and potato.</title>
        <authorList>
            <person name="Sierro N."/>
            <person name="Battey J.N."/>
            <person name="Ouadi S."/>
            <person name="Bakaher N."/>
            <person name="Bovet L."/>
            <person name="Willig A."/>
            <person name="Goepfert S."/>
            <person name="Peitsch M.C."/>
            <person name="Ivanov N.V."/>
        </authorList>
    </citation>
    <scope>NUCLEOTIDE SEQUENCE [LARGE SCALE GENOMIC DNA]</scope>
</reference>
<name>A0AC58SBA6_TOBAC</name>
<accession>A0AC58SBA6</accession>
<protein>
    <submittedName>
        <fullName evidence="2">Uncharacterized protein LOC142166795</fullName>
    </submittedName>
</protein>
<reference evidence="2" key="2">
    <citation type="submission" date="2025-08" db="UniProtKB">
        <authorList>
            <consortium name="RefSeq"/>
        </authorList>
    </citation>
    <scope>IDENTIFICATION</scope>
    <source>
        <tissue evidence="2">Leaf</tissue>
    </source>
</reference>
<dbReference type="RefSeq" id="XP_075082240.1">
    <property type="nucleotide sequence ID" value="XM_075226139.1"/>
</dbReference>
<keyword evidence="1" id="KW-1185">Reference proteome</keyword>
<proteinExistence type="predicted"/>